<organism evidence="2 3">
    <name type="scientific">Albugo candida</name>
    <dbReference type="NCBI Taxonomy" id="65357"/>
    <lineage>
        <taxon>Eukaryota</taxon>
        <taxon>Sar</taxon>
        <taxon>Stramenopiles</taxon>
        <taxon>Oomycota</taxon>
        <taxon>Peronosporomycetes</taxon>
        <taxon>Albuginales</taxon>
        <taxon>Albuginaceae</taxon>
        <taxon>Albugo</taxon>
    </lineage>
</organism>
<evidence type="ECO:0000256" key="1">
    <source>
        <dbReference type="SAM" id="MobiDB-lite"/>
    </source>
</evidence>
<proteinExistence type="predicted"/>
<keyword evidence="3" id="KW-1185">Reference proteome</keyword>
<dbReference type="EMBL" id="CAIX01000118">
    <property type="protein sequence ID" value="CCI46180.1"/>
    <property type="molecule type" value="Genomic_DNA"/>
</dbReference>
<evidence type="ECO:0000313" key="3">
    <source>
        <dbReference type="Proteomes" id="UP000053237"/>
    </source>
</evidence>
<comment type="caution">
    <text evidence="2">The sequence shown here is derived from an EMBL/GenBank/DDBJ whole genome shotgun (WGS) entry which is preliminary data.</text>
</comment>
<dbReference type="InParanoid" id="A0A024GHJ6"/>
<reference evidence="2 3" key="1">
    <citation type="submission" date="2012-05" db="EMBL/GenBank/DDBJ databases">
        <title>Recombination and specialization in a pathogen metapopulation.</title>
        <authorList>
            <person name="Gardiner A."/>
            <person name="Kemen E."/>
            <person name="Schultz-Larsen T."/>
            <person name="MacLean D."/>
            <person name="Van Oosterhout C."/>
            <person name="Jones J.D.G."/>
        </authorList>
    </citation>
    <scope>NUCLEOTIDE SEQUENCE [LARGE SCALE GENOMIC DNA]</scope>
    <source>
        <strain evidence="2 3">Ac Nc2</strain>
    </source>
</reference>
<accession>A0A024GHJ6</accession>
<feature type="region of interest" description="Disordered" evidence="1">
    <location>
        <begin position="120"/>
        <end position="160"/>
    </location>
</feature>
<dbReference type="AlphaFoldDB" id="A0A024GHJ6"/>
<name>A0A024GHJ6_9STRA</name>
<feature type="compositionally biased region" description="Polar residues" evidence="1">
    <location>
        <begin position="144"/>
        <end position="157"/>
    </location>
</feature>
<dbReference type="Proteomes" id="UP000053237">
    <property type="component" value="Unassembled WGS sequence"/>
</dbReference>
<protein>
    <submittedName>
        <fullName evidence="2">Uncharacterized protein</fullName>
    </submittedName>
</protein>
<evidence type="ECO:0000313" key="2">
    <source>
        <dbReference type="EMBL" id="CCI46180.1"/>
    </source>
</evidence>
<gene>
    <name evidence="2" type="ORF">BN9_071090</name>
</gene>
<sequence>MSHFFWPADMEVELNEDLKLEFEEAEGFTDNAADFAALKIHFISNRPSRYIGNSSRNRRRKRAENRNAALGSRRLETYINVLVIEIQLQERVSSVMGVQSVFTQIKTVIITHHISNAESTLEGANGNGNSEGHQKHLADGNMSPEDTNAETESVSTATKKRADLTKKKFKKNMLTRNQKETCASGDCIIADSAGFEALQARIQFKKACRMEVG</sequence>